<protein>
    <submittedName>
        <fullName evidence="1">Uncharacterized protein</fullName>
    </submittedName>
</protein>
<reference evidence="1" key="1">
    <citation type="submission" date="2019-08" db="EMBL/GenBank/DDBJ databases">
        <authorList>
            <person name="Kucharzyk K."/>
            <person name="Murdoch R.W."/>
            <person name="Higgins S."/>
            <person name="Loffler F."/>
        </authorList>
    </citation>
    <scope>NUCLEOTIDE SEQUENCE</scope>
</reference>
<evidence type="ECO:0000313" key="1">
    <source>
        <dbReference type="EMBL" id="MPM30384.1"/>
    </source>
</evidence>
<comment type="caution">
    <text evidence="1">The sequence shown here is derived from an EMBL/GenBank/DDBJ whole genome shotgun (WGS) entry which is preliminary data.</text>
</comment>
<accession>A0A644YWJ2</accession>
<name>A0A644YWJ2_9ZZZZ</name>
<gene>
    <name evidence="1" type="ORF">SDC9_76932</name>
</gene>
<proteinExistence type="predicted"/>
<organism evidence="1">
    <name type="scientific">bioreactor metagenome</name>
    <dbReference type="NCBI Taxonomy" id="1076179"/>
    <lineage>
        <taxon>unclassified sequences</taxon>
        <taxon>metagenomes</taxon>
        <taxon>ecological metagenomes</taxon>
    </lineage>
</organism>
<dbReference type="EMBL" id="VSSQ01005773">
    <property type="protein sequence ID" value="MPM30384.1"/>
    <property type="molecule type" value="Genomic_DNA"/>
</dbReference>
<dbReference type="AlphaFoldDB" id="A0A644YWJ2"/>
<sequence length="212" mass="23449">MKERGLNLIAPPDVGQESLQIVIVDICSGNIDRDGDQRHPPQFPVVDGGGHFLPNILVQPGDKAVALKKRDKFFGGEKPQRRVIPTHQRLRTANAVAAQAEFRLIKNLELPGVQRRLHAVFQRLFPQPRLTQLIVVNSHCPTILSPDGIAGQQRPVTHPFHRQVDVRDGVNAPLHGEAFYAGLSADSCRSTAQCRLQIEGSPLDHAHKDICM</sequence>